<dbReference type="AlphaFoldDB" id="A0A1I1MFJ5"/>
<sequence length="176" mass="20215">MKISKFPILYLILCLSVFCLGFSACKTSKQKKRKPKAITAATSKEPYLLLYFQKTPCFGKCPNYEAEFWSDGRLLYNGINHVPLTGRLTYILPEKTIQNIQTEAKKIKYFSFKEKYLSNATDLPSTISRLTLDGKTKQIETQFSSDAPELVVKFQQNIHEEVMAILAEQEPYKPQK</sequence>
<dbReference type="PROSITE" id="PS51257">
    <property type="entry name" value="PROKAR_LIPOPROTEIN"/>
    <property type="match status" value="1"/>
</dbReference>
<evidence type="ECO:0000313" key="3">
    <source>
        <dbReference type="Proteomes" id="UP000199514"/>
    </source>
</evidence>
<dbReference type="Proteomes" id="UP000199514">
    <property type="component" value="Unassembled WGS sequence"/>
</dbReference>
<gene>
    <name evidence="2" type="ORF">SAMN05421780_110171</name>
</gene>
<reference evidence="2 3" key="1">
    <citation type="submission" date="2016-10" db="EMBL/GenBank/DDBJ databases">
        <authorList>
            <person name="de Groot N.N."/>
        </authorList>
    </citation>
    <scope>NUCLEOTIDE SEQUENCE [LARGE SCALE GENOMIC DNA]</scope>
    <source>
        <strain evidence="2 3">DSM 6793</strain>
    </source>
</reference>
<dbReference type="InterPro" id="IPR045497">
    <property type="entry name" value="DUF6438"/>
</dbReference>
<dbReference type="STRING" id="927664.SAMN05421780_110171"/>
<feature type="domain" description="DUF6438" evidence="1">
    <location>
        <begin position="50"/>
        <end position="160"/>
    </location>
</feature>
<dbReference type="EMBL" id="FOLE01000010">
    <property type="protein sequence ID" value="SFC84251.1"/>
    <property type="molecule type" value="Genomic_DNA"/>
</dbReference>
<proteinExistence type="predicted"/>
<name>A0A1I1MFJ5_9BACT</name>
<evidence type="ECO:0000259" key="1">
    <source>
        <dbReference type="Pfam" id="PF20033"/>
    </source>
</evidence>
<protein>
    <recommendedName>
        <fullName evidence="1">DUF6438 domain-containing protein</fullName>
    </recommendedName>
</protein>
<accession>A0A1I1MFJ5</accession>
<evidence type="ECO:0000313" key="2">
    <source>
        <dbReference type="EMBL" id="SFC84251.1"/>
    </source>
</evidence>
<organism evidence="2 3">
    <name type="scientific">Flexibacter flexilis DSM 6793</name>
    <dbReference type="NCBI Taxonomy" id="927664"/>
    <lineage>
        <taxon>Bacteria</taxon>
        <taxon>Pseudomonadati</taxon>
        <taxon>Bacteroidota</taxon>
        <taxon>Cytophagia</taxon>
        <taxon>Cytophagales</taxon>
        <taxon>Flexibacteraceae</taxon>
        <taxon>Flexibacter</taxon>
    </lineage>
</organism>
<keyword evidence="3" id="KW-1185">Reference proteome</keyword>
<dbReference type="Pfam" id="PF20033">
    <property type="entry name" value="DUF6438"/>
    <property type="match status" value="1"/>
</dbReference>